<dbReference type="PRINTS" id="PR00502">
    <property type="entry name" value="NUDIXFAMILY"/>
</dbReference>
<dbReference type="EMBL" id="PVXQ01000017">
    <property type="protein sequence ID" value="PRR82333.1"/>
    <property type="molecule type" value="Genomic_DNA"/>
</dbReference>
<dbReference type="PROSITE" id="PS51462">
    <property type="entry name" value="NUDIX"/>
    <property type="match status" value="1"/>
</dbReference>
<dbReference type="AlphaFoldDB" id="A0A2T0BES9"/>
<dbReference type="GO" id="GO:0047631">
    <property type="term" value="F:ADP-ribose diphosphatase activity"/>
    <property type="evidence" value="ECO:0007669"/>
    <property type="project" value="UniProtKB-EC"/>
</dbReference>
<dbReference type="EC" id="3.6.1.13" evidence="5"/>
<evidence type="ECO:0000313" key="5">
    <source>
        <dbReference type="EMBL" id="PRR82333.1"/>
    </source>
</evidence>
<dbReference type="InterPro" id="IPR020476">
    <property type="entry name" value="Nudix_hydrolase"/>
</dbReference>
<dbReference type="SUPFAM" id="SSF55811">
    <property type="entry name" value="Nudix"/>
    <property type="match status" value="1"/>
</dbReference>
<keyword evidence="6" id="KW-1185">Reference proteome</keyword>
<evidence type="ECO:0000259" key="4">
    <source>
        <dbReference type="PROSITE" id="PS51462"/>
    </source>
</evidence>
<evidence type="ECO:0000256" key="1">
    <source>
        <dbReference type="ARBA" id="ARBA00001946"/>
    </source>
</evidence>
<dbReference type="Gene3D" id="3.90.79.10">
    <property type="entry name" value="Nucleoside Triphosphate Pyrophosphohydrolase"/>
    <property type="match status" value="1"/>
</dbReference>
<evidence type="ECO:0000313" key="6">
    <source>
        <dbReference type="Proteomes" id="UP000239471"/>
    </source>
</evidence>
<dbReference type="Proteomes" id="UP000239471">
    <property type="component" value="Unassembled WGS sequence"/>
</dbReference>
<gene>
    <name evidence="5" type="primary">nudF_1</name>
    <name evidence="5" type="ORF">CLVI_18390</name>
</gene>
<name>A0A2T0BES9_9CLOT</name>
<proteinExistence type="inferred from homology"/>
<dbReference type="CDD" id="cd03424">
    <property type="entry name" value="NUDIX_ADPRase_Nudt5_UGPPase_Nudt14"/>
    <property type="match status" value="1"/>
</dbReference>
<dbReference type="OrthoDB" id="9788922at2"/>
<feature type="domain" description="Nudix hydrolase" evidence="4">
    <location>
        <begin position="48"/>
        <end position="184"/>
    </location>
</feature>
<dbReference type="PANTHER" id="PTHR11839:SF18">
    <property type="entry name" value="NUDIX HYDROLASE DOMAIN-CONTAINING PROTEIN"/>
    <property type="match status" value="1"/>
</dbReference>
<dbReference type="InterPro" id="IPR000086">
    <property type="entry name" value="NUDIX_hydrolase_dom"/>
</dbReference>
<protein>
    <submittedName>
        <fullName evidence="5">ADP-ribose pyrophosphatase</fullName>
        <ecNumber evidence="5">3.6.1.13</ecNumber>
    </submittedName>
</protein>
<comment type="caution">
    <text evidence="5">The sequence shown here is derived from an EMBL/GenBank/DDBJ whole genome shotgun (WGS) entry which is preliminary data.</text>
</comment>
<dbReference type="GO" id="GO:0019693">
    <property type="term" value="P:ribose phosphate metabolic process"/>
    <property type="evidence" value="ECO:0007669"/>
    <property type="project" value="TreeGrafter"/>
</dbReference>
<keyword evidence="2 3" id="KW-0378">Hydrolase</keyword>
<dbReference type="GO" id="GO:0005829">
    <property type="term" value="C:cytosol"/>
    <property type="evidence" value="ECO:0007669"/>
    <property type="project" value="TreeGrafter"/>
</dbReference>
<evidence type="ECO:0000256" key="2">
    <source>
        <dbReference type="ARBA" id="ARBA00022801"/>
    </source>
</evidence>
<reference evidence="5 6" key="1">
    <citation type="submission" date="2018-03" db="EMBL/GenBank/DDBJ databases">
        <title>Genome sequence of Clostridium vincentii DSM 10228.</title>
        <authorList>
            <person name="Poehlein A."/>
            <person name="Daniel R."/>
        </authorList>
    </citation>
    <scope>NUCLEOTIDE SEQUENCE [LARGE SCALE GENOMIC DNA]</scope>
    <source>
        <strain evidence="5 6">DSM 10228</strain>
    </source>
</reference>
<comment type="cofactor">
    <cofactor evidence="1">
        <name>Mg(2+)</name>
        <dbReference type="ChEBI" id="CHEBI:18420"/>
    </cofactor>
</comment>
<organism evidence="5 6">
    <name type="scientific">Clostridium vincentii</name>
    <dbReference type="NCBI Taxonomy" id="52704"/>
    <lineage>
        <taxon>Bacteria</taxon>
        <taxon>Bacillati</taxon>
        <taxon>Bacillota</taxon>
        <taxon>Clostridia</taxon>
        <taxon>Eubacteriales</taxon>
        <taxon>Clostridiaceae</taxon>
        <taxon>Clostridium</taxon>
    </lineage>
</organism>
<dbReference type="GO" id="GO:0006753">
    <property type="term" value="P:nucleoside phosphate metabolic process"/>
    <property type="evidence" value="ECO:0007669"/>
    <property type="project" value="TreeGrafter"/>
</dbReference>
<dbReference type="RefSeq" id="WP_106059814.1">
    <property type="nucleotide sequence ID" value="NZ_PVXQ01000017.1"/>
</dbReference>
<evidence type="ECO:0000256" key="3">
    <source>
        <dbReference type="RuleBase" id="RU003476"/>
    </source>
</evidence>
<dbReference type="PANTHER" id="PTHR11839">
    <property type="entry name" value="UDP/ADP-SUGAR PYROPHOSPHATASE"/>
    <property type="match status" value="1"/>
</dbReference>
<accession>A0A2T0BES9</accession>
<dbReference type="PROSITE" id="PS00893">
    <property type="entry name" value="NUDIX_BOX"/>
    <property type="match status" value="1"/>
</dbReference>
<dbReference type="InterPro" id="IPR015797">
    <property type="entry name" value="NUDIX_hydrolase-like_dom_sf"/>
</dbReference>
<sequence length="184" mass="21144">MRLIDVVQLTNSEYLNMYKLKLINKKGTPKDYYVASRRKREEMSCNTKKHDVCDGVMIIPVTENDEIVMLKQYRPAISDYLYELPAGMIDKGETIEQAARRELYEETGLRGKSYELILKPSYSSVGLTDETTAIVKMVVEGEMTNYNTEEDEEIEVFKIKKCDAKDFVKNHHVSVKGALVLLSM</sequence>
<comment type="similarity">
    <text evidence="3">Belongs to the Nudix hydrolase family.</text>
</comment>
<dbReference type="InterPro" id="IPR020084">
    <property type="entry name" value="NUDIX_hydrolase_CS"/>
</dbReference>
<dbReference type="Pfam" id="PF00293">
    <property type="entry name" value="NUDIX"/>
    <property type="match status" value="1"/>
</dbReference>